<dbReference type="Proteomes" id="UP000278907">
    <property type="component" value="Unassembled WGS sequence"/>
</dbReference>
<name>A0ABX9Q4P1_9BACT</name>
<dbReference type="EMBL" id="RAWI01000619">
    <property type="protein sequence ID" value="RKH90332.1"/>
    <property type="molecule type" value="Genomic_DNA"/>
</dbReference>
<dbReference type="PANTHER" id="PTHR12736">
    <property type="entry name" value="LANC-LIKE PROTEIN"/>
    <property type="match status" value="1"/>
</dbReference>
<dbReference type="PRINTS" id="PR01950">
    <property type="entry name" value="LANCSUPER"/>
</dbReference>
<dbReference type="Gene3D" id="1.50.10.20">
    <property type="match status" value="1"/>
</dbReference>
<organism evidence="1 2">
    <name type="scientific">Corallococcus praedator</name>
    <dbReference type="NCBI Taxonomy" id="2316724"/>
    <lineage>
        <taxon>Bacteria</taxon>
        <taxon>Pseudomonadati</taxon>
        <taxon>Myxococcota</taxon>
        <taxon>Myxococcia</taxon>
        <taxon>Myxococcales</taxon>
        <taxon>Cystobacterineae</taxon>
        <taxon>Myxococcaceae</taxon>
        <taxon>Corallococcus</taxon>
    </lineage>
</organism>
<dbReference type="Pfam" id="PF05147">
    <property type="entry name" value="LANC_like"/>
    <property type="match status" value="1"/>
</dbReference>
<dbReference type="PRINTS" id="PR01955">
    <property type="entry name" value="LANCFRANKIA"/>
</dbReference>
<dbReference type="CDD" id="cd04793">
    <property type="entry name" value="LanC"/>
    <property type="match status" value="1"/>
</dbReference>
<gene>
    <name evidence="1" type="ORF">D7Y13_39915</name>
</gene>
<sequence>MKLQRLFPESRDEDMRRTPPWKPLLQGVEHAEALAVLGPLVEALAHARPTPPFAASLARGDAGRAVLFDALAQAHDDARHRSTAEALLERATDALASETLDPDLYDGFPGIAWAVQHVQRPSESPDADPLTDIDDALGDFLQTRPWPHRYDLVSGLVGMGVYALERLPRAGARHCLEAVVARLGELAERTPLGLRWKTAPEHVEPRLREAQPQGGFNLGMAHGIAGVLTVLGGAVASGVAAASARELLHGGWTWFMAQRAQAPESARFPTRVGLQDEPLTWPRRPAWCYGDPGVALGLHTLARAVGHAEWEAQALELCRESAQRWTDVASVQDGGLCHGAAGLAHLYNRLFQTTGETVFETAARRWFAQLLTVHRQPGLGVGGFRTLERFDDDTEGWTDNTGLLAGATGIALALLAATSPAEPTWDRMLLMSLRHPTPDAP</sequence>
<dbReference type="InterPro" id="IPR033889">
    <property type="entry name" value="LanC"/>
</dbReference>
<dbReference type="InterPro" id="IPR007822">
    <property type="entry name" value="LANC-like"/>
</dbReference>
<accession>A0ABX9Q4P1</accession>
<reference evidence="1 2" key="1">
    <citation type="submission" date="2018-09" db="EMBL/GenBank/DDBJ databases">
        <authorList>
            <person name="Livingstone P.G."/>
            <person name="Whitworth D.E."/>
        </authorList>
    </citation>
    <scope>NUCLEOTIDE SEQUENCE [LARGE SCALE GENOMIC DNA]</scope>
    <source>
        <strain evidence="1 2">CA031B</strain>
    </source>
</reference>
<dbReference type="PANTHER" id="PTHR12736:SF7">
    <property type="entry name" value="LANC-LIKE PROTEIN 3"/>
    <property type="match status" value="1"/>
</dbReference>
<keyword evidence="2" id="KW-1185">Reference proteome</keyword>
<proteinExistence type="predicted"/>
<protein>
    <submittedName>
        <fullName evidence="1">Lanthionine biosynthesis cyclase LanC</fullName>
    </submittedName>
</protein>
<evidence type="ECO:0000313" key="2">
    <source>
        <dbReference type="Proteomes" id="UP000278907"/>
    </source>
</evidence>
<dbReference type="SMART" id="SM01260">
    <property type="entry name" value="LANC_like"/>
    <property type="match status" value="1"/>
</dbReference>
<evidence type="ECO:0000313" key="1">
    <source>
        <dbReference type="EMBL" id="RKH90332.1"/>
    </source>
</evidence>
<dbReference type="SUPFAM" id="SSF158745">
    <property type="entry name" value="LanC-like"/>
    <property type="match status" value="1"/>
</dbReference>
<comment type="caution">
    <text evidence="1">The sequence shown here is derived from an EMBL/GenBank/DDBJ whole genome shotgun (WGS) entry which is preliminary data.</text>
</comment>